<keyword evidence="4 5" id="KW-0472">Membrane</keyword>
<comment type="caution">
    <text evidence="6">The sequence shown here is derived from an EMBL/GenBank/DDBJ whole genome shotgun (WGS) entry which is preliminary data.</text>
</comment>
<evidence type="ECO:0000256" key="1">
    <source>
        <dbReference type="ARBA" id="ARBA00004370"/>
    </source>
</evidence>
<dbReference type="SUPFAM" id="SSF161084">
    <property type="entry name" value="MAPEG domain-like"/>
    <property type="match status" value="1"/>
</dbReference>
<keyword evidence="7" id="KW-1185">Reference proteome</keyword>
<gene>
    <name evidence="6" type="ORF">GGQ68_002313</name>
</gene>
<dbReference type="PANTHER" id="PTHR35371">
    <property type="entry name" value="INNER MEMBRANE PROTEIN"/>
    <property type="match status" value="1"/>
</dbReference>
<dbReference type="Pfam" id="PF01124">
    <property type="entry name" value="MAPEG"/>
    <property type="match status" value="1"/>
</dbReference>
<accession>A0A7W6DMT7</accession>
<keyword evidence="2 5" id="KW-0812">Transmembrane</keyword>
<dbReference type="RefSeq" id="WP_183966000.1">
    <property type="nucleotide sequence ID" value="NZ_BAABBZ010000007.1"/>
</dbReference>
<protein>
    <submittedName>
        <fullName evidence="6">Putative MAPEG superfamily protein</fullName>
    </submittedName>
</protein>
<evidence type="ECO:0000256" key="3">
    <source>
        <dbReference type="ARBA" id="ARBA00022989"/>
    </source>
</evidence>
<comment type="subcellular location">
    <subcellularLocation>
        <location evidence="1">Membrane</location>
    </subcellularLocation>
</comment>
<sequence length="130" mass="14556">MTYELAALAATVLIHVFAVMWSQKSLEADIGHEGNLKPRDGDLDLGQRTQRLRRALGNHTENIGPFIIAVVLVQFTETNGWFTALCAWIFVVARALYLPAYAFGWVPWRSVIFMIGFLATIAMIVRSLFG</sequence>
<evidence type="ECO:0000313" key="7">
    <source>
        <dbReference type="Proteomes" id="UP000541426"/>
    </source>
</evidence>
<dbReference type="PANTHER" id="PTHR35371:SF1">
    <property type="entry name" value="BLR7753 PROTEIN"/>
    <property type="match status" value="1"/>
</dbReference>
<dbReference type="AlphaFoldDB" id="A0A7W6DMT7"/>
<evidence type="ECO:0000256" key="4">
    <source>
        <dbReference type="ARBA" id="ARBA00023136"/>
    </source>
</evidence>
<evidence type="ECO:0000256" key="2">
    <source>
        <dbReference type="ARBA" id="ARBA00022692"/>
    </source>
</evidence>
<feature type="transmembrane region" description="Helical" evidence="5">
    <location>
        <begin position="111"/>
        <end position="129"/>
    </location>
</feature>
<evidence type="ECO:0000313" key="6">
    <source>
        <dbReference type="EMBL" id="MBB3985975.1"/>
    </source>
</evidence>
<dbReference type="Gene3D" id="1.20.120.550">
    <property type="entry name" value="Membrane associated eicosanoid/glutathione metabolism-like domain"/>
    <property type="match status" value="1"/>
</dbReference>
<dbReference type="EMBL" id="JACIEJ010000005">
    <property type="protein sequence ID" value="MBB3985975.1"/>
    <property type="molecule type" value="Genomic_DNA"/>
</dbReference>
<dbReference type="InterPro" id="IPR023352">
    <property type="entry name" value="MAPEG-like_dom_sf"/>
</dbReference>
<organism evidence="6 7">
    <name type="scientific">Sagittula marina</name>
    <dbReference type="NCBI Taxonomy" id="943940"/>
    <lineage>
        <taxon>Bacteria</taxon>
        <taxon>Pseudomonadati</taxon>
        <taxon>Pseudomonadota</taxon>
        <taxon>Alphaproteobacteria</taxon>
        <taxon>Rhodobacterales</taxon>
        <taxon>Roseobacteraceae</taxon>
        <taxon>Sagittula</taxon>
    </lineage>
</organism>
<dbReference type="InterPro" id="IPR001129">
    <property type="entry name" value="Membr-assoc_MAPEG"/>
</dbReference>
<dbReference type="Proteomes" id="UP000541426">
    <property type="component" value="Unassembled WGS sequence"/>
</dbReference>
<feature type="transmembrane region" description="Helical" evidence="5">
    <location>
        <begin position="81"/>
        <end position="104"/>
    </location>
</feature>
<dbReference type="GO" id="GO:0016020">
    <property type="term" value="C:membrane"/>
    <property type="evidence" value="ECO:0007669"/>
    <property type="project" value="UniProtKB-SubCell"/>
</dbReference>
<name>A0A7W6DMT7_9RHOB</name>
<reference evidence="6 7" key="1">
    <citation type="submission" date="2020-08" db="EMBL/GenBank/DDBJ databases">
        <title>Genomic Encyclopedia of Type Strains, Phase IV (KMG-IV): sequencing the most valuable type-strain genomes for metagenomic binning, comparative biology and taxonomic classification.</title>
        <authorList>
            <person name="Goeker M."/>
        </authorList>
    </citation>
    <scope>NUCLEOTIDE SEQUENCE [LARGE SCALE GENOMIC DNA]</scope>
    <source>
        <strain evidence="6 7">DSM 102235</strain>
    </source>
</reference>
<proteinExistence type="predicted"/>
<keyword evidence="3 5" id="KW-1133">Transmembrane helix</keyword>
<evidence type="ECO:0000256" key="5">
    <source>
        <dbReference type="SAM" id="Phobius"/>
    </source>
</evidence>